<comment type="caution">
    <text evidence="1">The sequence shown here is derived from an EMBL/GenBank/DDBJ whole genome shotgun (WGS) entry which is preliminary data.</text>
</comment>
<proteinExistence type="predicted"/>
<evidence type="ECO:0000313" key="2">
    <source>
        <dbReference type="Proteomes" id="UP000326464"/>
    </source>
</evidence>
<dbReference type="Proteomes" id="UP000326464">
    <property type="component" value="Unassembled WGS sequence"/>
</dbReference>
<evidence type="ECO:0008006" key="3">
    <source>
        <dbReference type="Google" id="ProtNLM"/>
    </source>
</evidence>
<dbReference type="EMBL" id="VJXX01000002">
    <property type="protein sequence ID" value="MPY11056.1"/>
    <property type="molecule type" value="Genomic_DNA"/>
</dbReference>
<keyword evidence="2" id="KW-1185">Reference proteome</keyword>
<evidence type="ECO:0000313" key="1">
    <source>
        <dbReference type="EMBL" id="MPY11056.1"/>
    </source>
</evidence>
<reference evidence="2" key="1">
    <citation type="submission" date="2019-07" db="EMBL/GenBank/DDBJ databases">
        <title>Arthrobacter KR32 sp. nov., isolated from mountain cheese made of cows milk.</title>
        <authorList>
            <person name="Flegler A."/>
        </authorList>
    </citation>
    <scope>NUCLEOTIDE SEQUENCE [LARGE SCALE GENOMIC DNA]</scope>
    <source>
        <strain evidence="2">KR32</strain>
    </source>
</reference>
<protein>
    <recommendedName>
        <fullName evidence="3">STAS/SEC14 domain-containing protein</fullName>
    </recommendedName>
</protein>
<accession>A0A7X1NQB4</accession>
<sequence length="89" mass="9886">MQRADVVQAGRAIDSSGGSTLPLLVEVSALREVTWDARHAVLSYRHPARVVILGSDAVDLVLTAFTVRSPMTIRFITDRDDAVRWLLQR</sequence>
<dbReference type="RefSeq" id="WP_152814770.1">
    <property type="nucleotide sequence ID" value="NZ_VJXX01000002.1"/>
</dbReference>
<dbReference type="AlphaFoldDB" id="A0A7X1NQB4"/>
<organism evidence="1 2">
    <name type="scientific">Arthrobacter bussei</name>
    <dbReference type="NCBI Taxonomy" id="2594179"/>
    <lineage>
        <taxon>Bacteria</taxon>
        <taxon>Bacillati</taxon>
        <taxon>Actinomycetota</taxon>
        <taxon>Actinomycetes</taxon>
        <taxon>Micrococcales</taxon>
        <taxon>Micrococcaceae</taxon>
        <taxon>Arthrobacter</taxon>
    </lineage>
</organism>
<dbReference type="OrthoDB" id="4943772at2"/>
<gene>
    <name evidence="1" type="ORF">FNH21_10055</name>
</gene>
<dbReference type="Gene3D" id="3.40.970.30">
    <property type="entry name" value="yp_829618.1 like domains"/>
    <property type="match status" value="1"/>
</dbReference>
<name>A0A7X1NQB4_9MICC</name>